<dbReference type="AlphaFoldDB" id="T1JQR7"/>
<dbReference type="PRINTS" id="PR01262">
    <property type="entry name" value="INNEXIN"/>
</dbReference>
<name>T1JQR7_TETUR</name>
<keyword evidence="11 12" id="KW-0407">Ion channel</keyword>
<dbReference type="GO" id="GO:0005921">
    <property type="term" value="C:gap junction"/>
    <property type="evidence" value="ECO:0007669"/>
    <property type="project" value="UniProtKB-SubCell"/>
</dbReference>
<proteinExistence type="inferred from homology"/>
<feature type="transmembrane region" description="Helical" evidence="12">
    <location>
        <begin position="198"/>
        <end position="224"/>
    </location>
</feature>
<dbReference type="Pfam" id="PF00876">
    <property type="entry name" value="Innexin"/>
    <property type="match status" value="1"/>
</dbReference>
<dbReference type="GO" id="GO:0034220">
    <property type="term" value="P:monoatomic ion transmembrane transport"/>
    <property type="evidence" value="ECO:0007669"/>
    <property type="project" value="UniProtKB-KW"/>
</dbReference>
<reference evidence="14" key="1">
    <citation type="submission" date="2011-08" db="EMBL/GenBank/DDBJ databases">
        <authorList>
            <person name="Rombauts S."/>
        </authorList>
    </citation>
    <scope>NUCLEOTIDE SEQUENCE</scope>
    <source>
        <strain evidence="14">London</strain>
    </source>
</reference>
<gene>
    <name evidence="12" type="primary">inx</name>
</gene>
<dbReference type="HOGENOM" id="CLU_964191_0_0_1"/>
<dbReference type="PANTHER" id="PTHR11893:SF38">
    <property type="entry name" value="INNEXIN INX7"/>
    <property type="match status" value="1"/>
</dbReference>
<evidence type="ECO:0000256" key="1">
    <source>
        <dbReference type="ARBA" id="ARBA00004610"/>
    </source>
</evidence>
<comment type="function">
    <text evidence="12">Structural component of the gap junctions.</text>
</comment>
<evidence type="ECO:0000256" key="8">
    <source>
        <dbReference type="ARBA" id="ARBA00022989"/>
    </source>
</evidence>
<dbReference type="eggNOG" id="ENOG502QR27">
    <property type="taxonomic scope" value="Eukaryota"/>
</dbReference>
<dbReference type="STRING" id="32264.T1JQR7"/>
<feature type="transmembrane region" description="Helical" evidence="12">
    <location>
        <begin position="134"/>
        <end position="153"/>
    </location>
</feature>
<comment type="similarity">
    <text evidence="12">Belongs to the pannexin family.</text>
</comment>
<evidence type="ECO:0000256" key="10">
    <source>
        <dbReference type="ARBA" id="ARBA00023136"/>
    </source>
</evidence>
<evidence type="ECO:0000256" key="12">
    <source>
        <dbReference type="RuleBase" id="RU010713"/>
    </source>
</evidence>
<evidence type="ECO:0000256" key="7">
    <source>
        <dbReference type="ARBA" id="ARBA00022949"/>
    </source>
</evidence>
<evidence type="ECO:0000256" key="2">
    <source>
        <dbReference type="ARBA" id="ARBA00004651"/>
    </source>
</evidence>
<evidence type="ECO:0000256" key="11">
    <source>
        <dbReference type="ARBA" id="ARBA00023303"/>
    </source>
</evidence>
<dbReference type="PROSITE" id="PS51013">
    <property type="entry name" value="PANNEXIN"/>
    <property type="match status" value="1"/>
</dbReference>
<dbReference type="GO" id="GO:0005886">
    <property type="term" value="C:plasma membrane"/>
    <property type="evidence" value="ECO:0007669"/>
    <property type="project" value="UniProtKB-SubCell"/>
</dbReference>
<dbReference type="EMBL" id="CAEY01000440">
    <property type="status" value="NOT_ANNOTATED_CDS"/>
    <property type="molecule type" value="Genomic_DNA"/>
</dbReference>
<evidence type="ECO:0000256" key="6">
    <source>
        <dbReference type="ARBA" id="ARBA00022868"/>
    </source>
</evidence>
<evidence type="ECO:0000256" key="9">
    <source>
        <dbReference type="ARBA" id="ARBA00023065"/>
    </source>
</evidence>
<evidence type="ECO:0000313" key="14">
    <source>
        <dbReference type="Proteomes" id="UP000015104"/>
    </source>
</evidence>
<keyword evidence="9 12" id="KW-0406">Ion transport</keyword>
<dbReference type="EnsemblMetazoa" id="tetur01g04220.1">
    <property type="protein sequence ID" value="tetur01g04220.1"/>
    <property type="gene ID" value="tetur01g04220"/>
</dbReference>
<dbReference type="GO" id="GO:0005243">
    <property type="term" value="F:gap junction channel activity"/>
    <property type="evidence" value="ECO:0007669"/>
    <property type="project" value="TreeGrafter"/>
</dbReference>
<feature type="transmembrane region" description="Helical" evidence="12">
    <location>
        <begin position="46"/>
        <end position="66"/>
    </location>
</feature>
<sequence length="289" mass="33144">MYNAEAMRSVTRAPLSLPEWKKHISDIRKFSSSLWTLKPNVTIDNLIITLHSTITVQILMIGTIFVSMRQYFGDPIDCLTKDSDIKASLIEHYCWIEGAFSVIAGGETGTSQAYPGVAPTTTASVKRHHKYYQWVYFVLIIQSIMFYLPKFLWRSSESGRLRELISKLSSRSVVELDETSRIHIVQELADNLAISHNYLITVILCEVYCLFHLVIQIWFTNIFLGGSFYTLGLRWLAYANHFSSDDPLIAIFPRMVKCTFHKYGFSGTMETKDALCFLPLNIQLRRSIC</sequence>
<keyword evidence="3 12" id="KW-0813">Transport</keyword>
<evidence type="ECO:0000313" key="13">
    <source>
        <dbReference type="EnsemblMetazoa" id="tetur01g04220.1"/>
    </source>
</evidence>
<dbReference type="PANTHER" id="PTHR11893">
    <property type="entry name" value="INNEXIN"/>
    <property type="match status" value="1"/>
</dbReference>
<evidence type="ECO:0000256" key="4">
    <source>
        <dbReference type="ARBA" id="ARBA00022475"/>
    </source>
</evidence>
<reference evidence="13" key="2">
    <citation type="submission" date="2015-06" db="UniProtKB">
        <authorList>
            <consortium name="EnsemblMetazoa"/>
        </authorList>
    </citation>
    <scope>IDENTIFICATION</scope>
</reference>
<comment type="subcellular location">
    <subcellularLocation>
        <location evidence="1">Cell junction</location>
        <location evidence="1">Gap junction</location>
    </subcellularLocation>
    <subcellularLocation>
        <location evidence="2 12">Cell membrane</location>
        <topology evidence="2 12">Multi-pass membrane protein</topology>
    </subcellularLocation>
</comment>
<keyword evidence="14" id="KW-1185">Reference proteome</keyword>
<keyword evidence="6" id="KW-0303">Gap junction</keyword>
<protein>
    <recommendedName>
        <fullName evidence="12">Innexin</fullName>
    </recommendedName>
</protein>
<keyword evidence="4" id="KW-1003">Cell membrane</keyword>
<keyword evidence="7" id="KW-0965">Cell junction</keyword>
<keyword evidence="10 12" id="KW-0472">Membrane</keyword>
<dbReference type="GO" id="GO:0007602">
    <property type="term" value="P:phototransduction"/>
    <property type="evidence" value="ECO:0007669"/>
    <property type="project" value="TreeGrafter"/>
</dbReference>
<keyword evidence="5 12" id="KW-0812">Transmembrane</keyword>
<evidence type="ECO:0000256" key="5">
    <source>
        <dbReference type="ARBA" id="ARBA00022692"/>
    </source>
</evidence>
<organism evidence="13 14">
    <name type="scientific">Tetranychus urticae</name>
    <name type="common">Two-spotted spider mite</name>
    <dbReference type="NCBI Taxonomy" id="32264"/>
    <lineage>
        <taxon>Eukaryota</taxon>
        <taxon>Metazoa</taxon>
        <taxon>Ecdysozoa</taxon>
        <taxon>Arthropoda</taxon>
        <taxon>Chelicerata</taxon>
        <taxon>Arachnida</taxon>
        <taxon>Acari</taxon>
        <taxon>Acariformes</taxon>
        <taxon>Trombidiformes</taxon>
        <taxon>Prostigmata</taxon>
        <taxon>Eleutherengona</taxon>
        <taxon>Raphignathae</taxon>
        <taxon>Tetranychoidea</taxon>
        <taxon>Tetranychidae</taxon>
        <taxon>Tetranychus</taxon>
    </lineage>
</organism>
<accession>T1JQR7</accession>
<evidence type="ECO:0000256" key="3">
    <source>
        <dbReference type="ARBA" id="ARBA00022448"/>
    </source>
</evidence>
<dbReference type="InterPro" id="IPR000990">
    <property type="entry name" value="Innexin"/>
</dbReference>
<keyword evidence="8 12" id="KW-1133">Transmembrane helix</keyword>
<dbReference type="Proteomes" id="UP000015104">
    <property type="component" value="Unassembled WGS sequence"/>
</dbReference>
<comment type="caution">
    <text evidence="12">Lacks conserved residue(s) required for the propagation of feature annotation.</text>
</comment>